<evidence type="ECO:0000256" key="9">
    <source>
        <dbReference type="ARBA" id="ARBA00040502"/>
    </source>
</evidence>
<dbReference type="OrthoDB" id="416253at2759"/>
<evidence type="ECO:0000256" key="5">
    <source>
        <dbReference type="ARBA" id="ARBA00037026"/>
    </source>
</evidence>
<gene>
    <name evidence="13" type="ORF">OSB1V03_LOCUS17478</name>
</gene>
<keyword evidence="3" id="KW-0378">Hydrolase</keyword>
<dbReference type="EC" id="3.5.4.34" evidence="8"/>
<keyword evidence="14" id="KW-1185">Reference proteome</keyword>
<organism evidence="13">
    <name type="scientific">Medioppia subpectinata</name>
    <dbReference type="NCBI Taxonomy" id="1979941"/>
    <lineage>
        <taxon>Eukaryota</taxon>
        <taxon>Metazoa</taxon>
        <taxon>Ecdysozoa</taxon>
        <taxon>Arthropoda</taxon>
        <taxon>Chelicerata</taxon>
        <taxon>Arachnida</taxon>
        <taxon>Acari</taxon>
        <taxon>Acariformes</taxon>
        <taxon>Sarcoptiformes</taxon>
        <taxon>Oribatida</taxon>
        <taxon>Brachypylina</taxon>
        <taxon>Oppioidea</taxon>
        <taxon>Oppiidae</taxon>
        <taxon>Medioppia</taxon>
    </lineage>
</organism>
<feature type="non-terminal residue" evidence="13">
    <location>
        <position position="1"/>
    </location>
</feature>
<evidence type="ECO:0000256" key="10">
    <source>
        <dbReference type="ARBA" id="ARBA00041760"/>
    </source>
</evidence>
<dbReference type="GO" id="GO:0003723">
    <property type="term" value="F:RNA binding"/>
    <property type="evidence" value="ECO:0007669"/>
    <property type="project" value="InterPro"/>
</dbReference>
<evidence type="ECO:0000256" key="6">
    <source>
        <dbReference type="ARBA" id="ARBA00037784"/>
    </source>
</evidence>
<evidence type="ECO:0000256" key="11">
    <source>
        <dbReference type="ARBA" id="ARBA00047635"/>
    </source>
</evidence>
<keyword evidence="2" id="KW-0479">Metal-binding</keyword>
<evidence type="ECO:0000256" key="7">
    <source>
        <dbReference type="ARBA" id="ARBA00038326"/>
    </source>
</evidence>
<dbReference type="EMBL" id="OC875723">
    <property type="protein sequence ID" value="CAD7638656.1"/>
    <property type="molecule type" value="Genomic_DNA"/>
</dbReference>
<dbReference type="GO" id="GO:0046872">
    <property type="term" value="F:metal ion binding"/>
    <property type="evidence" value="ECO:0007669"/>
    <property type="project" value="UniProtKB-KW"/>
</dbReference>
<evidence type="ECO:0000259" key="12">
    <source>
        <dbReference type="PROSITE" id="PS50141"/>
    </source>
</evidence>
<dbReference type="PROSITE" id="PS50141">
    <property type="entry name" value="A_DEAMIN_EDITASE"/>
    <property type="match status" value="1"/>
</dbReference>
<reference evidence="13" key="1">
    <citation type="submission" date="2020-11" db="EMBL/GenBank/DDBJ databases">
        <authorList>
            <person name="Tran Van P."/>
        </authorList>
    </citation>
    <scope>NUCLEOTIDE SEQUENCE</scope>
</reference>
<evidence type="ECO:0000256" key="4">
    <source>
        <dbReference type="ARBA" id="ARBA00022833"/>
    </source>
</evidence>
<keyword evidence="1" id="KW-0819">tRNA processing</keyword>
<comment type="similarity">
    <text evidence="7">Belongs to the ADAT1 family.</text>
</comment>
<dbReference type="AlphaFoldDB" id="A0A7R9LBK9"/>
<protein>
    <recommendedName>
        <fullName evidence="9">tRNA-specific adenosine deaminase 1</fullName>
        <ecNumber evidence="8">3.5.4.34</ecNumber>
    </recommendedName>
    <alternativeName>
        <fullName evidence="10">tRNA-specific adenosine-37 deaminase</fullName>
    </alternativeName>
</protein>
<evidence type="ECO:0000313" key="14">
    <source>
        <dbReference type="Proteomes" id="UP000759131"/>
    </source>
</evidence>
<dbReference type="InterPro" id="IPR002466">
    <property type="entry name" value="A_deamin"/>
</dbReference>
<comment type="function">
    <text evidence="6">Specifically deaminates adenosine-37 to inosine in tRNA-Ala.</text>
</comment>
<comment type="cofactor">
    <cofactor evidence="5">
        <name>1D-myo-inositol hexakisphosphate</name>
        <dbReference type="ChEBI" id="CHEBI:58130"/>
    </cofactor>
</comment>
<evidence type="ECO:0000256" key="2">
    <source>
        <dbReference type="ARBA" id="ARBA00022723"/>
    </source>
</evidence>
<name>A0A7R9LBK9_9ACAR</name>
<keyword evidence="4" id="KW-0862">Zinc</keyword>
<evidence type="ECO:0000256" key="8">
    <source>
        <dbReference type="ARBA" id="ARBA00038940"/>
    </source>
</evidence>
<accession>A0A7R9LBK9</accession>
<dbReference type="GO" id="GO:0008033">
    <property type="term" value="P:tRNA processing"/>
    <property type="evidence" value="ECO:0007669"/>
    <property type="project" value="UniProtKB-KW"/>
</dbReference>
<evidence type="ECO:0000313" key="13">
    <source>
        <dbReference type="EMBL" id="CAD7638656.1"/>
    </source>
</evidence>
<dbReference type="EMBL" id="CAJPIZ010021148">
    <property type="protein sequence ID" value="CAG2117525.1"/>
    <property type="molecule type" value="Genomic_DNA"/>
</dbReference>
<dbReference type="Pfam" id="PF02137">
    <property type="entry name" value="A_deamin"/>
    <property type="match status" value="1"/>
</dbReference>
<dbReference type="SMART" id="SM00552">
    <property type="entry name" value="ADEAMc"/>
    <property type="match status" value="1"/>
</dbReference>
<evidence type="ECO:0000256" key="3">
    <source>
        <dbReference type="ARBA" id="ARBA00022801"/>
    </source>
</evidence>
<dbReference type="GO" id="GO:0043829">
    <property type="term" value="F:tRNA-specific adenosine-37 deaminase activity"/>
    <property type="evidence" value="ECO:0007669"/>
    <property type="project" value="UniProtKB-EC"/>
</dbReference>
<proteinExistence type="inferred from homology"/>
<feature type="domain" description="A to I editase" evidence="12">
    <location>
        <begin position="54"/>
        <end position="183"/>
    </location>
</feature>
<evidence type="ECO:0000256" key="1">
    <source>
        <dbReference type="ARBA" id="ARBA00022694"/>
    </source>
</evidence>
<comment type="catalytic activity">
    <reaction evidence="11">
        <text>adenosine(37) in tRNA(Ala) + H2O + H(+) = inosine(37) in tRNA(Ala) + NH4(+)</text>
        <dbReference type="Rhea" id="RHEA:50968"/>
        <dbReference type="Rhea" id="RHEA-COMP:12855"/>
        <dbReference type="Rhea" id="RHEA-COMP:12856"/>
        <dbReference type="ChEBI" id="CHEBI:15377"/>
        <dbReference type="ChEBI" id="CHEBI:15378"/>
        <dbReference type="ChEBI" id="CHEBI:28938"/>
        <dbReference type="ChEBI" id="CHEBI:74411"/>
        <dbReference type="ChEBI" id="CHEBI:82852"/>
        <dbReference type="EC" id="3.5.4.34"/>
    </reaction>
</comment>
<dbReference type="PANTHER" id="PTHR46516:SF1">
    <property type="entry name" value="TRNA-SPECIFIC ADENOSINE DEAMINASE 1"/>
    <property type="match status" value="1"/>
</dbReference>
<dbReference type="Proteomes" id="UP000759131">
    <property type="component" value="Unassembled WGS sequence"/>
</dbReference>
<dbReference type="PANTHER" id="PTHR46516">
    <property type="entry name" value="TRNA-SPECIFIC ADENOSINE DEAMINASE 1"/>
    <property type="match status" value="1"/>
</dbReference>
<sequence>MSMDIPIGDLAYNCFAKLGKSGKPNPESEYTVLAAIVCERKDCDNKSIGRQVVALTTGTKCQPSNWSSKQHLIVDSHAESLLKRAFKRYLISQLENGLKVDNLDISLFISQLPCGSLQRWKGDPNYGLNDTQTDRKPGRGEPCHKPTCLKKIAKWIYLGLQGKRLIECTKDPIYINNIVIGNCGQIGEYDEQMIKDLLALDANCVSHNPFKLDFLPQIKFCKDFRNDLFIKCNEKQSAPTALVMWLTGI</sequence>